<sequence length="162" mass="18782">MLIGLPFNILVDEFVRDRLKWQQDMVLTKNLCIPKKGYPPGRSYAMGKGMKLEQLQENLKNKRAINHNWRNGPMVDPLHAHCCALCSNPPSTIFVPKIYWTAHDLQTDQSPVYPHSNWRIRPQPSQLLPQNRFNGLSYKWALLNNRPRSNSHTNTKLANLLN</sequence>
<organism evidence="1 2">
    <name type="scientific">Canavalia gladiata</name>
    <name type="common">Sword bean</name>
    <name type="synonym">Dolichos gladiatus</name>
    <dbReference type="NCBI Taxonomy" id="3824"/>
    <lineage>
        <taxon>Eukaryota</taxon>
        <taxon>Viridiplantae</taxon>
        <taxon>Streptophyta</taxon>
        <taxon>Embryophyta</taxon>
        <taxon>Tracheophyta</taxon>
        <taxon>Spermatophyta</taxon>
        <taxon>Magnoliopsida</taxon>
        <taxon>eudicotyledons</taxon>
        <taxon>Gunneridae</taxon>
        <taxon>Pentapetalae</taxon>
        <taxon>rosids</taxon>
        <taxon>fabids</taxon>
        <taxon>Fabales</taxon>
        <taxon>Fabaceae</taxon>
        <taxon>Papilionoideae</taxon>
        <taxon>50 kb inversion clade</taxon>
        <taxon>NPAAA clade</taxon>
        <taxon>indigoferoid/millettioid clade</taxon>
        <taxon>Phaseoleae</taxon>
        <taxon>Canavalia</taxon>
    </lineage>
</organism>
<reference evidence="1 2" key="1">
    <citation type="submission" date="2024-01" db="EMBL/GenBank/DDBJ databases">
        <title>The genomes of 5 underutilized Papilionoideae crops provide insights into root nodulation and disease resistanc.</title>
        <authorList>
            <person name="Jiang F."/>
        </authorList>
    </citation>
    <scope>NUCLEOTIDE SEQUENCE [LARGE SCALE GENOMIC DNA]</scope>
    <source>
        <strain evidence="1">LVBAO_FW01</strain>
        <tissue evidence="1">Leaves</tissue>
    </source>
</reference>
<protein>
    <submittedName>
        <fullName evidence="1">Uncharacterized protein</fullName>
    </submittedName>
</protein>
<proteinExistence type="predicted"/>
<evidence type="ECO:0000313" key="2">
    <source>
        <dbReference type="Proteomes" id="UP001367508"/>
    </source>
</evidence>
<name>A0AAN9Q6G7_CANGL</name>
<accession>A0AAN9Q6G7</accession>
<keyword evidence="2" id="KW-1185">Reference proteome</keyword>
<dbReference type="EMBL" id="JAYMYQ010000006">
    <property type="protein sequence ID" value="KAK7323916.1"/>
    <property type="molecule type" value="Genomic_DNA"/>
</dbReference>
<dbReference type="AlphaFoldDB" id="A0AAN9Q6G7"/>
<gene>
    <name evidence="1" type="ORF">VNO77_27418</name>
</gene>
<evidence type="ECO:0000313" key="1">
    <source>
        <dbReference type="EMBL" id="KAK7323916.1"/>
    </source>
</evidence>
<comment type="caution">
    <text evidence="1">The sequence shown here is derived from an EMBL/GenBank/DDBJ whole genome shotgun (WGS) entry which is preliminary data.</text>
</comment>
<dbReference type="Proteomes" id="UP001367508">
    <property type="component" value="Unassembled WGS sequence"/>
</dbReference>